<dbReference type="PROSITE" id="PS50209">
    <property type="entry name" value="CARD"/>
    <property type="match status" value="1"/>
</dbReference>
<evidence type="ECO:0000256" key="23">
    <source>
        <dbReference type="ARBA" id="ARBA00048679"/>
    </source>
</evidence>
<dbReference type="GO" id="GO:0070427">
    <property type="term" value="P:nucleotide-binding oligomerization domain containing 1 signaling pathway"/>
    <property type="evidence" value="ECO:0007669"/>
    <property type="project" value="UniProtKB-ARBA"/>
</dbReference>
<dbReference type="Gene3D" id="1.10.510.10">
    <property type="entry name" value="Transferase(Phosphotransferase) domain 1"/>
    <property type="match status" value="1"/>
</dbReference>
<comment type="catalytic activity">
    <reaction evidence="23">
        <text>L-seryl-[protein] + ATP = O-phospho-L-seryl-[protein] + ADP + H(+)</text>
        <dbReference type="Rhea" id="RHEA:17989"/>
        <dbReference type="Rhea" id="RHEA-COMP:9863"/>
        <dbReference type="Rhea" id="RHEA-COMP:11604"/>
        <dbReference type="ChEBI" id="CHEBI:15378"/>
        <dbReference type="ChEBI" id="CHEBI:29999"/>
        <dbReference type="ChEBI" id="CHEBI:30616"/>
        <dbReference type="ChEBI" id="CHEBI:83421"/>
        <dbReference type="ChEBI" id="CHEBI:456216"/>
        <dbReference type="EC" id="2.7.11.1"/>
    </reaction>
</comment>
<dbReference type="InterPro" id="IPR011009">
    <property type="entry name" value="Kinase-like_dom_sf"/>
</dbReference>
<dbReference type="InterPro" id="IPR051681">
    <property type="entry name" value="Ser/Thr_Kinases-Pseudokinases"/>
</dbReference>
<evidence type="ECO:0000256" key="22">
    <source>
        <dbReference type="ARBA" id="ARBA00047899"/>
    </source>
</evidence>
<evidence type="ECO:0000256" key="16">
    <source>
        <dbReference type="ARBA" id="ARBA00022824"/>
    </source>
</evidence>
<keyword evidence="16" id="KW-0256">Endoplasmic reticulum</keyword>
<evidence type="ECO:0000256" key="14">
    <source>
        <dbReference type="ARBA" id="ARBA00022741"/>
    </source>
</evidence>
<reference evidence="28" key="2">
    <citation type="submission" date="2025-09" db="UniProtKB">
        <authorList>
            <consortium name="Ensembl"/>
        </authorList>
    </citation>
    <scope>IDENTIFICATION</scope>
</reference>
<organism evidence="28 29">
    <name type="scientific">Sphenodon punctatus</name>
    <name type="common">Tuatara</name>
    <name type="synonym">Hatteria punctata</name>
    <dbReference type="NCBI Taxonomy" id="8508"/>
    <lineage>
        <taxon>Eukaryota</taxon>
        <taxon>Metazoa</taxon>
        <taxon>Chordata</taxon>
        <taxon>Craniata</taxon>
        <taxon>Vertebrata</taxon>
        <taxon>Euteleostomi</taxon>
        <taxon>Lepidosauria</taxon>
        <taxon>Sphenodontia</taxon>
        <taxon>Sphenodontidae</taxon>
        <taxon>Sphenodon</taxon>
    </lineage>
</organism>
<evidence type="ECO:0000256" key="5">
    <source>
        <dbReference type="ARBA" id="ARBA00012513"/>
    </source>
</evidence>
<keyword evidence="10" id="KW-0597">Phosphoprotein</keyword>
<keyword evidence="11" id="KW-0399">Innate immunity</keyword>
<dbReference type="GeneTree" id="ENSGT00940000156113"/>
<evidence type="ECO:0000256" key="11">
    <source>
        <dbReference type="ARBA" id="ARBA00022588"/>
    </source>
</evidence>
<keyword evidence="21" id="KW-0472">Membrane</keyword>
<keyword evidence="12" id="KW-0808">Transferase</keyword>
<evidence type="ECO:0000256" key="25">
    <source>
        <dbReference type="ARBA" id="ARBA00075761"/>
    </source>
</evidence>
<dbReference type="SUPFAM" id="SSF56112">
    <property type="entry name" value="Protein kinase-like (PK-like)"/>
    <property type="match status" value="1"/>
</dbReference>
<evidence type="ECO:0000256" key="20">
    <source>
        <dbReference type="ARBA" id="ARBA00023130"/>
    </source>
</evidence>
<dbReference type="GO" id="GO:0005524">
    <property type="term" value="F:ATP binding"/>
    <property type="evidence" value="ECO:0007669"/>
    <property type="project" value="UniProtKB-KW"/>
</dbReference>
<dbReference type="InterPro" id="IPR001245">
    <property type="entry name" value="Ser-Thr/Tyr_kinase_cat_dom"/>
</dbReference>
<evidence type="ECO:0000256" key="9">
    <source>
        <dbReference type="ARBA" id="ARBA00022527"/>
    </source>
</evidence>
<dbReference type="SMART" id="SM00220">
    <property type="entry name" value="S_TKc"/>
    <property type="match status" value="1"/>
</dbReference>
<keyword evidence="20" id="KW-1064">Adaptive immunity</keyword>
<dbReference type="Ensembl" id="ENSSPUT00000006137.1">
    <property type="protein sequence ID" value="ENSSPUP00000005766.1"/>
    <property type="gene ID" value="ENSSPUG00000004458.1"/>
</dbReference>
<dbReference type="PANTHER" id="PTHR44329">
    <property type="entry name" value="SERINE/THREONINE-PROTEIN KINASE TNNI3K-RELATED"/>
    <property type="match status" value="1"/>
</dbReference>
<dbReference type="GO" id="GO:0004706">
    <property type="term" value="F:JUN kinase kinase kinase activity"/>
    <property type="evidence" value="ECO:0007669"/>
    <property type="project" value="TreeGrafter"/>
</dbReference>
<dbReference type="FunFam" id="1.10.533.10:FF:000037">
    <property type="entry name" value="Receptor-interacting serine/threonine-protein kinase 2"/>
    <property type="match status" value="1"/>
</dbReference>
<evidence type="ECO:0000313" key="29">
    <source>
        <dbReference type="Proteomes" id="UP000694392"/>
    </source>
</evidence>
<evidence type="ECO:0000256" key="12">
    <source>
        <dbReference type="ARBA" id="ARBA00022679"/>
    </source>
</evidence>
<reference evidence="28" key="1">
    <citation type="submission" date="2025-08" db="UniProtKB">
        <authorList>
            <consortium name="Ensembl"/>
        </authorList>
    </citation>
    <scope>IDENTIFICATION</scope>
</reference>
<dbReference type="GO" id="GO:0042981">
    <property type="term" value="P:regulation of apoptotic process"/>
    <property type="evidence" value="ECO:0007669"/>
    <property type="project" value="InterPro"/>
</dbReference>
<evidence type="ECO:0000256" key="8">
    <source>
        <dbReference type="ARBA" id="ARBA00022499"/>
    </source>
</evidence>
<dbReference type="GO" id="GO:0140895">
    <property type="term" value="P:cell surface toll-like receptor signaling pathway"/>
    <property type="evidence" value="ECO:0007669"/>
    <property type="project" value="UniProtKB-ARBA"/>
</dbReference>
<evidence type="ECO:0000256" key="15">
    <source>
        <dbReference type="ARBA" id="ARBA00022777"/>
    </source>
</evidence>
<keyword evidence="7" id="KW-0963">Cytoplasm</keyword>
<evidence type="ECO:0000256" key="10">
    <source>
        <dbReference type="ARBA" id="ARBA00022553"/>
    </source>
</evidence>
<dbReference type="GO" id="GO:0001819">
    <property type="term" value="P:positive regulation of cytokine production"/>
    <property type="evidence" value="ECO:0007669"/>
    <property type="project" value="UniProtKB-ARBA"/>
</dbReference>
<dbReference type="InterPro" id="IPR000719">
    <property type="entry name" value="Prot_kinase_dom"/>
</dbReference>
<dbReference type="PROSITE" id="PS50011">
    <property type="entry name" value="PROTEIN_KINASE_DOM"/>
    <property type="match status" value="1"/>
</dbReference>
<dbReference type="Gene3D" id="1.10.533.10">
    <property type="entry name" value="Death Domain, Fas"/>
    <property type="match status" value="1"/>
</dbReference>
<evidence type="ECO:0000256" key="19">
    <source>
        <dbReference type="ARBA" id="ARBA00022859"/>
    </source>
</evidence>
<keyword evidence="19" id="KW-0391">Immunity</keyword>
<dbReference type="AlphaFoldDB" id="A0A8D0GI99"/>
<dbReference type="FunFam" id="1.10.510.10:FF:000288">
    <property type="entry name" value="Receptor-interacting serine/threonine-protein kinase 2"/>
    <property type="match status" value="1"/>
</dbReference>
<dbReference type="GO" id="GO:0080090">
    <property type="term" value="P:regulation of primary metabolic process"/>
    <property type="evidence" value="ECO:0007669"/>
    <property type="project" value="UniProtKB-ARBA"/>
</dbReference>
<keyword evidence="8" id="KW-1017">Isopeptide bond</keyword>
<keyword evidence="15" id="KW-0418">Kinase</keyword>
<evidence type="ECO:0000256" key="21">
    <source>
        <dbReference type="ARBA" id="ARBA00023136"/>
    </source>
</evidence>
<evidence type="ECO:0000256" key="3">
    <source>
        <dbReference type="ARBA" id="ARBA00004496"/>
    </source>
</evidence>
<sequence length="551" mass="62103">MNGRGGDRDGGAFHINYTLPTIPSHKLPDLRFLSRGAYGTVSSARHADWRVPVAIKCLQGPLLDSERNSLFKEAEILHKARFSYILPILGICSEPEFLGIVTEYMTNGSLKQLLHGKDVYPDIAWSLRFRILYEIALGVNYLHNMNPPLLHHDLKTQNILLDSEFHVKIADFGLSKWRMVSMSQSRCDKSLPEGGTIIYMPPEDYDPSQKTRASVKHDVYSYAIIMWEVMSRKQPFEEVINPLQIMYSVSQGKRPDTSEESIPIDIPHRVLMMSLMAHGWTHNPNERPSFSKCLIELEPVLRTFDEISMLEAVIQLKRAKSEYESLSVRFCHKTSSVEPTSLNIPIDLNPQEETCASLFQSGAHPLQSLRTEVSRLGSIPQYNVLSRGKDDSSGVPHSLVSLDENILPAQSAKLYVPRHSYSSSASSSDATNSASQMLQSSSVSSDFVLKIVQHDLAHQWIQNRREDIVIQMNEACLNQSLDALLAKDLLMKEDYELINTKPTRTSRVRQLLDTTDSQGGEFARVIVQKLKDNKQLGLQPYPDIATPRTAS</sequence>
<evidence type="ECO:0000256" key="17">
    <source>
        <dbReference type="ARBA" id="ARBA00022840"/>
    </source>
</evidence>
<keyword evidence="29" id="KW-1185">Reference proteome</keyword>
<keyword evidence="17" id="KW-0067">ATP-binding</keyword>
<proteinExistence type="inferred from homology"/>
<feature type="domain" description="Protein kinase" evidence="26">
    <location>
        <begin position="27"/>
        <end position="301"/>
    </location>
</feature>
<dbReference type="InterPro" id="IPR008271">
    <property type="entry name" value="Ser/Thr_kinase_AS"/>
</dbReference>
<evidence type="ECO:0000256" key="1">
    <source>
        <dbReference type="ARBA" id="ARBA00004202"/>
    </source>
</evidence>
<evidence type="ECO:0000313" key="28">
    <source>
        <dbReference type="Ensembl" id="ENSSPUP00000005766.1"/>
    </source>
</evidence>
<dbReference type="GO" id="GO:0002250">
    <property type="term" value="P:adaptive immune response"/>
    <property type="evidence" value="ECO:0007669"/>
    <property type="project" value="UniProtKB-KW"/>
</dbReference>
<evidence type="ECO:0000256" key="2">
    <source>
        <dbReference type="ARBA" id="ARBA00004240"/>
    </source>
</evidence>
<keyword evidence="18" id="KW-0832">Ubl conjugation</keyword>
<keyword evidence="6" id="KW-1003">Cell membrane</keyword>
<dbReference type="GO" id="GO:0005886">
    <property type="term" value="C:plasma membrane"/>
    <property type="evidence" value="ECO:0007669"/>
    <property type="project" value="UniProtKB-SubCell"/>
</dbReference>
<dbReference type="GO" id="GO:0045087">
    <property type="term" value="P:innate immune response"/>
    <property type="evidence" value="ECO:0007669"/>
    <property type="project" value="UniProtKB-KW"/>
</dbReference>
<dbReference type="GO" id="GO:0042742">
    <property type="term" value="P:defense response to bacterium"/>
    <property type="evidence" value="ECO:0007669"/>
    <property type="project" value="UniProtKB-ARBA"/>
</dbReference>
<dbReference type="GO" id="GO:0070431">
    <property type="term" value="P:nucleotide-binding oligomerization domain containing 2 signaling pathway"/>
    <property type="evidence" value="ECO:0007669"/>
    <property type="project" value="UniProtKB-ARBA"/>
</dbReference>
<evidence type="ECO:0000256" key="6">
    <source>
        <dbReference type="ARBA" id="ARBA00022475"/>
    </source>
</evidence>
<protein>
    <recommendedName>
        <fullName evidence="24">Receptor-interacting serine/threonine-protein kinase 2</fullName>
        <ecNumber evidence="5">2.7.11.1</ecNumber>
    </recommendedName>
    <alternativeName>
        <fullName evidence="25">Tyrosine-protein kinase RIPK2</fullName>
    </alternativeName>
</protein>
<evidence type="ECO:0000256" key="7">
    <source>
        <dbReference type="ARBA" id="ARBA00022490"/>
    </source>
</evidence>
<feature type="domain" description="CARD" evidence="27">
    <location>
        <begin position="453"/>
        <end position="535"/>
    </location>
</feature>
<dbReference type="SUPFAM" id="SSF47986">
    <property type="entry name" value="DEATH domain"/>
    <property type="match status" value="1"/>
</dbReference>
<name>A0A8D0GI99_SPHPU</name>
<dbReference type="Pfam" id="PF00619">
    <property type="entry name" value="CARD"/>
    <property type="match status" value="1"/>
</dbReference>
<evidence type="ECO:0000256" key="13">
    <source>
        <dbReference type="ARBA" id="ARBA00022703"/>
    </source>
</evidence>
<evidence type="ECO:0000256" key="4">
    <source>
        <dbReference type="ARBA" id="ARBA00005843"/>
    </source>
</evidence>
<keyword evidence="13" id="KW-0053">Apoptosis</keyword>
<evidence type="ECO:0000259" key="26">
    <source>
        <dbReference type="PROSITE" id="PS50011"/>
    </source>
</evidence>
<dbReference type="GO" id="GO:0071225">
    <property type="term" value="P:cellular response to muramyl dipeptide"/>
    <property type="evidence" value="ECO:0007669"/>
    <property type="project" value="UniProtKB-ARBA"/>
</dbReference>
<evidence type="ECO:0000256" key="18">
    <source>
        <dbReference type="ARBA" id="ARBA00022843"/>
    </source>
</evidence>
<dbReference type="GO" id="GO:0006915">
    <property type="term" value="P:apoptotic process"/>
    <property type="evidence" value="ECO:0007669"/>
    <property type="project" value="UniProtKB-KW"/>
</dbReference>
<dbReference type="EC" id="2.7.11.1" evidence="5"/>
<keyword evidence="14" id="KW-0547">Nucleotide-binding</keyword>
<evidence type="ECO:0000256" key="24">
    <source>
        <dbReference type="ARBA" id="ARBA00071069"/>
    </source>
</evidence>
<accession>A0A8D0GI99</accession>
<evidence type="ECO:0000259" key="27">
    <source>
        <dbReference type="PROSITE" id="PS50209"/>
    </source>
</evidence>
<dbReference type="GO" id="GO:0043123">
    <property type="term" value="P:positive regulation of canonical NF-kappaB signal transduction"/>
    <property type="evidence" value="ECO:0007669"/>
    <property type="project" value="UniProtKB-ARBA"/>
</dbReference>
<keyword evidence="9" id="KW-0723">Serine/threonine-protein kinase</keyword>
<comment type="catalytic activity">
    <reaction evidence="22">
        <text>L-threonyl-[protein] + ATP = O-phospho-L-threonyl-[protein] + ADP + H(+)</text>
        <dbReference type="Rhea" id="RHEA:46608"/>
        <dbReference type="Rhea" id="RHEA-COMP:11060"/>
        <dbReference type="Rhea" id="RHEA-COMP:11605"/>
        <dbReference type="ChEBI" id="CHEBI:15378"/>
        <dbReference type="ChEBI" id="CHEBI:30013"/>
        <dbReference type="ChEBI" id="CHEBI:30616"/>
        <dbReference type="ChEBI" id="CHEBI:61977"/>
        <dbReference type="ChEBI" id="CHEBI:456216"/>
        <dbReference type="EC" id="2.7.11.1"/>
    </reaction>
</comment>
<dbReference type="InterPro" id="IPR011029">
    <property type="entry name" value="DEATH-like_dom_sf"/>
</dbReference>
<dbReference type="GO" id="GO:0005783">
    <property type="term" value="C:endoplasmic reticulum"/>
    <property type="evidence" value="ECO:0007669"/>
    <property type="project" value="UniProtKB-SubCell"/>
</dbReference>
<comment type="similarity">
    <text evidence="4">Belongs to the protein kinase superfamily. TKL Ser/Thr protein kinase family.</text>
</comment>
<dbReference type="Proteomes" id="UP000694392">
    <property type="component" value="Unplaced"/>
</dbReference>
<dbReference type="PANTHER" id="PTHR44329:SF9">
    <property type="entry name" value="RECEPTOR-INTERACTING SERINE_THREONINE-PROTEIN KINASE 2"/>
    <property type="match status" value="1"/>
</dbReference>
<dbReference type="GO" id="GO:0005829">
    <property type="term" value="C:cytosol"/>
    <property type="evidence" value="ECO:0007669"/>
    <property type="project" value="UniProtKB-ARBA"/>
</dbReference>
<dbReference type="PROSITE" id="PS00108">
    <property type="entry name" value="PROTEIN_KINASE_ST"/>
    <property type="match status" value="1"/>
</dbReference>
<comment type="subcellular location">
    <subcellularLocation>
        <location evidence="1">Cell membrane</location>
        <topology evidence="1">Peripheral membrane protein</topology>
    </subcellularLocation>
    <subcellularLocation>
        <location evidence="3">Cytoplasm</location>
    </subcellularLocation>
    <subcellularLocation>
        <location evidence="2">Endoplasmic reticulum</location>
    </subcellularLocation>
</comment>
<dbReference type="Pfam" id="PF07714">
    <property type="entry name" value="PK_Tyr_Ser-Thr"/>
    <property type="match status" value="1"/>
</dbReference>
<dbReference type="InterPro" id="IPR001315">
    <property type="entry name" value="CARD"/>
</dbReference>
<dbReference type="OMA" id="MDIPHRV"/>